<evidence type="ECO:0000256" key="2">
    <source>
        <dbReference type="ARBA" id="ARBA00010617"/>
    </source>
</evidence>
<dbReference type="VEuPathDB" id="FungiDB:A1O9_06278"/>
<evidence type="ECO:0000256" key="7">
    <source>
        <dbReference type="RuleBase" id="RU000461"/>
    </source>
</evidence>
<keyword evidence="10" id="KW-1185">Reference proteome</keyword>
<evidence type="ECO:0000256" key="1">
    <source>
        <dbReference type="ARBA" id="ARBA00001971"/>
    </source>
</evidence>
<dbReference type="InterPro" id="IPR001128">
    <property type="entry name" value="Cyt_P450"/>
</dbReference>
<dbReference type="InterPro" id="IPR002401">
    <property type="entry name" value="Cyt_P450_E_grp-I"/>
</dbReference>
<dbReference type="SUPFAM" id="SSF48264">
    <property type="entry name" value="Cytochrome P450"/>
    <property type="match status" value="1"/>
</dbReference>
<dbReference type="EMBL" id="AMGV01000004">
    <property type="protein sequence ID" value="KEF58352.1"/>
    <property type="molecule type" value="Genomic_DNA"/>
</dbReference>
<dbReference type="PANTHER" id="PTHR24305:SF232">
    <property type="entry name" value="P450, PUTATIVE (EUROFUNG)-RELATED"/>
    <property type="match status" value="1"/>
</dbReference>
<keyword evidence="3 6" id="KW-0479">Metal-binding</keyword>
<name>A0A072PF32_9EURO</name>
<dbReference type="HOGENOM" id="CLU_001570_14_0_1"/>
<keyword evidence="8" id="KW-0472">Membrane</keyword>
<keyword evidence="7" id="KW-0503">Monooxygenase</keyword>
<dbReference type="GO" id="GO:0020037">
    <property type="term" value="F:heme binding"/>
    <property type="evidence" value="ECO:0007669"/>
    <property type="project" value="InterPro"/>
</dbReference>
<keyword evidence="8" id="KW-1133">Transmembrane helix</keyword>
<dbReference type="InterPro" id="IPR050121">
    <property type="entry name" value="Cytochrome_P450_monoxygenase"/>
</dbReference>
<feature type="binding site" description="axial binding residue" evidence="6">
    <location>
        <position position="403"/>
    </location>
    <ligand>
        <name>heme</name>
        <dbReference type="ChEBI" id="CHEBI:30413"/>
    </ligand>
    <ligandPart>
        <name>Fe</name>
        <dbReference type="ChEBI" id="CHEBI:18248"/>
    </ligandPart>
</feature>
<dbReference type="PROSITE" id="PS00086">
    <property type="entry name" value="CYTOCHROME_P450"/>
    <property type="match status" value="1"/>
</dbReference>
<dbReference type="PANTHER" id="PTHR24305">
    <property type="entry name" value="CYTOCHROME P450"/>
    <property type="match status" value="1"/>
</dbReference>
<sequence length="458" mass="52637">MTETSRHVVSVRAFSSLVISHPFLAAFSVIALYVTYVRLFTPLRKIPGPFFGSLTRLWKAGKSHKWDIFSDPTFEGHASNKRLVSNSYSMNSVVELDAYVQRPINRLIERMDDHARLGKEMNFSDWLAWFAFDVMGEVSFSKQFGFLEEGRDIDQTLQGIENMIWSGIVLAELPELYDFSQSRWFRMIPVVGQYGASLNFLIDVKTDYYRQKALGFIAQRRNGNCVDRRDLLSRFLQLEKNNPAKFDELDTQILATLNIFAGSDTTSIALRAILYFMIKDQRVWDKLQKELDAAVVEGTISEAMTYNEAQKMPFLQACIKEAMRLHPSLGTQHTRLVPKGGVTIDGRYLPAKTTVGINAWVMHRQKSIFGDDADQYRPERWLESNRGELERHFMSFGYGAHVCLGKNIALLEITKVVPQIVRRFNLRLADPSEKESYCISHTFVHQKNFKVICEARNK</sequence>
<evidence type="ECO:0000256" key="3">
    <source>
        <dbReference type="ARBA" id="ARBA00022723"/>
    </source>
</evidence>
<evidence type="ECO:0008006" key="11">
    <source>
        <dbReference type="Google" id="ProtNLM"/>
    </source>
</evidence>
<evidence type="ECO:0000313" key="10">
    <source>
        <dbReference type="Proteomes" id="UP000027920"/>
    </source>
</evidence>
<dbReference type="Proteomes" id="UP000027920">
    <property type="component" value="Unassembled WGS sequence"/>
</dbReference>
<organism evidence="9 10">
    <name type="scientific">Exophiala aquamarina CBS 119918</name>
    <dbReference type="NCBI Taxonomy" id="1182545"/>
    <lineage>
        <taxon>Eukaryota</taxon>
        <taxon>Fungi</taxon>
        <taxon>Dikarya</taxon>
        <taxon>Ascomycota</taxon>
        <taxon>Pezizomycotina</taxon>
        <taxon>Eurotiomycetes</taxon>
        <taxon>Chaetothyriomycetidae</taxon>
        <taxon>Chaetothyriales</taxon>
        <taxon>Herpotrichiellaceae</taxon>
        <taxon>Exophiala</taxon>
    </lineage>
</organism>
<dbReference type="OrthoDB" id="3934656at2759"/>
<feature type="transmembrane region" description="Helical" evidence="8">
    <location>
        <begin position="13"/>
        <end position="36"/>
    </location>
</feature>
<evidence type="ECO:0000256" key="8">
    <source>
        <dbReference type="SAM" id="Phobius"/>
    </source>
</evidence>
<dbReference type="Gene3D" id="1.10.630.10">
    <property type="entry name" value="Cytochrome P450"/>
    <property type="match status" value="1"/>
</dbReference>
<dbReference type="GO" id="GO:0016705">
    <property type="term" value="F:oxidoreductase activity, acting on paired donors, with incorporation or reduction of molecular oxygen"/>
    <property type="evidence" value="ECO:0007669"/>
    <property type="project" value="InterPro"/>
</dbReference>
<comment type="cofactor">
    <cofactor evidence="1 6">
        <name>heme</name>
        <dbReference type="ChEBI" id="CHEBI:30413"/>
    </cofactor>
</comment>
<comment type="caution">
    <text evidence="9">The sequence shown here is derived from an EMBL/GenBank/DDBJ whole genome shotgun (WGS) entry which is preliminary data.</text>
</comment>
<protein>
    <recommendedName>
        <fullName evidence="11">Cytochrome P450 oxidoreductase</fullName>
    </recommendedName>
</protein>
<dbReference type="PRINTS" id="PR00385">
    <property type="entry name" value="P450"/>
</dbReference>
<keyword evidence="4 7" id="KW-0560">Oxidoreductase</keyword>
<evidence type="ECO:0000313" key="9">
    <source>
        <dbReference type="EMBL" id="KEF58352.1"/>
    </source>
</evidence>
<dbReference type="STRING" id="1182545.A0A072PF32"/>
<reference evidence="9 10" key="1">
    <citation type="submission" date="2013-03" db="EMBL/GenBank/DDBJ databases">
        <title>The Genome Sequence of Exophiala aquamarina CBS 119918.</title>
        <authorList>
            <consortium name="The Broad Institute Genomics Platform"/>
            <person name="Cuomo C."/>
            <person name="de Hoog S."/>
            <person name="Gorbushina A."/>
            <person name="Walker B."/>
            <person name="Young S.K."/>
            <person name="Zeng Q."/>
            <person name="Gargeya S."/>
            <person name="Fitzgerald M."/>
            <person name="Haas B."/>
            <person name="Abouelleil A."/>
            <person name="Allen A.W."/>
            <person name="Alvarado L."/>
            <person name="Arachchi H.M."/>
            <person name="Berlin A.M."/>
            <person name="Chapman S.B."/>
            <person name="Gainer-Dewar J."/>
            <person name="Goldberg J."/>
            <person name="Griggs A."/>
            <person name="Gujja S."/>
            <person name="Hansen M."/>
            <person name="Howarth C."/>
            <person name="Imamovic A."/>
            <person name="Ireland A."/>
            <person name="Larimer J."/>
            <person name="McCowan C."/>
            <person name="Murphy C."/>
            <person name="Pearson M."/>
            <person name="Poon T.W."/>
            <person name="Priest M."/>
            <person name="Roberts A."/>
            <person name="Saif S."/>
            <person name="Shea T."/>
            <person name="Sisk P."/>
            <person name="Sykes S."/>
            <person name="Wortman J."/>
            <person name="Nusbaum C."/>
            <person name="Birren B."/>
        </authorList>
    </citation>
    <scope>NUCLEOTIDE SEQUENCE [LARGE SCALE GENOMIC DNA]</scope>
    <source>
        <strain evidence="9 10">CBS 119918</strain>
    </source>
</reference>
<proteinExistence type="inferred from homology"/>
<dbReference type="RefSeq" id="XP_013260942.1">
    <property type="nucleotide sequence ID" value="XM_013405488.1"/>
</dbReference>
<dbReference type="PRINTS" id="PR00463">
    <property type="entry name" value="EP450I"/>
</dbReference>
<keyword evidence="8" id="KW-0812">Transmembrane</keyword>
<keyword evidence="6 7" id="KW-0349">Heme</keyword>
<evidence type="ECO:0000256" key="4">
    <source>
        <dbReference type="ARBA" id="ARBA00023002"/>
    </source>
</evidence>
<evidence type="ECO:0000256" key="5">
    <source>
        <dbReference type="ARBA" id="ARBA00023004"/>
    </source>
</evidence>
<dbReference type="GeneID" id="25281195"/>
<evidence type="ECO:0000256" key="6">
    <source>
        <dbReference type="PIRSR" id="PIRSR602401-1"/>
    </source>
</evidence>
<dbReference type="GO" id="GO:0004497">
    <property type="term" value="F:monooxygenase activity"/>
    <property type="evidence" value="ECO:0007669"/>
    <property type="project" value="UniProtKB-KW"/>
</dbReference>
<dbReference type="InterPro" id="IPR036396">
    <property type="entry name" value="Cyt_P450_sf"/>
</dbReference>
<gene>
    <name evidence="9" type="ORF">A1O9_06278</name>
</gene>
<dbReference type="Pfam" id="PF00067">
    <property type="entry name" value="p450"/>
    <property type="match status" value="1"/>
</dbReference>
<dbReference type="GO" id="GO:0005506">
    <property type="term" value="F:iron ion binding"/>
    <property type="evidence" value="ECO:0007669"/>
    <property type="project" value="InterPro"/>
</dbReference>
<accession>A0A072PF32</accession>
<dbReference type="InterPro" id="IPR017972">
    <property type="entry name" value="Cyt_P450_CS"/>
</dbReference>
<keyword evidence="5 6" id="KW-0408">Iron</keyword>
<dbReference type="CDD" id="cd11060">
    <property type="entry name" value="CYP57A1-like"/>
    <property type="match status" value="1"/>
</dbReference>
<comment type="similarity">
    <text evidence="2 7">Belongs to the cytochrome P450 family.</text>
</comment>
<dbReference type="AlphaFoldDB" id="A0A072PF32"/>